<protein>
    <submittedName>
        <fullName evidence="1">Uncharacterized protein</fullName>
    </submittedName>
</protein>
<organism evidence="1 2">
    <name type="scientific">Nitrospira japonica</name>
    <dbReference type="NCBI Taxonomy" id="1325564"/>
    <lineage>
        <taxon>Bacteria</taxon>
        <taxon>Pseudomonadati</taxon>
        <taxon>Nitrospirota</taxon>
        <taxon>Nitrospiria</taxon>
        <taxon>Nitrospirales</taxon>
        <taxon>Nitrospiraceae</taxon>
        <taxon>Nitrospira</taxon>
    </lineage>
</organism>
<reference evidence="1 2" key="1">
    <citation type="submission" date="2017-03" db="EMBL/GenBank/DDBJ databases">
        <authorList>
            <person name="Afonso C.L."/>
            <person name="Miller P.J."/>
            <person name="Scott M.A."/>
            <person name="Spackman E."/>
            <person name="Goraichik I."/>
            <person name="Dimitrov K.M."/>
            <person name="Suarez D.L."/>
            <person name="Swayne D.E."/>
        </authorList>
    </citation>
    <scope>NUCLEOTIDE SEQUENCE [LARGE SCALE GENOMIC DNA]</scope>
    <source>
        <strain evidence="1">Genome sequencing of Nitrospira japonica strain NJ11</strain>
    </source>
</reference>
<dbReference type="EMBL" id="LT828648">
    <property type="protein sequence ID" value="SLM49913.1"/>
    <property type="molecule type" value="Genomic_DNA"/>
</dbReference>
<dbReference type="Proteomes" id="UP000192042">
    <property type="component" value="Chromosome I"/>
</dbReference>
<evidence type="ECO:0000313" key="1">
    <source>
        <dbReference type="EMBL" id="SLM49913.1"/>
    </source>
</evidence>
<dbReference type="KEGG" id="nja:NSJP_3746"/>
<sequence>MQQRRAVEHTLEVGEAELKKGWEEKCGYLMDCKVLIGQYLTNYSESYCRLLFLRNRSSLASFEWAAMRDVSRI</sequence>
<accession>A0A1W1IAW3</accession>
<dbReference type="STRING" id="1325564.NSJP_3746"/>
<evidence type="ECO:0000313" key="2">
    <source>
        <dbReference type="Proteomes" id="UP000192042"/>
    </source>
</evidence>
<keyword evidence="2" id="KW-1185">Reference proteome</keyword>
<proteinExistence type="predicted"/>
<name>A0A1W1IAW3_9BACT</name>
<dbReference type="AlphaFoldDB" id="A0A1W1IAW3"/>
<gene>
    <name evidence="1" type="ORF">NSJP_3746</name>
</gene>